<gene>
    <name evidence="4" type="ORF">EJ04DRAFT_258999</name>
</gene>
<evidence type="ECO:0000256" key="1">
    <source>
        <dbReference type="ARBA" id="ARBA00006484"/>
    </source>
</evidence>
<evidence type="ECO:0000313" key="5">
    <source>
        <dbReference type="Proteomes" id="UP000799444"/>
    </source>
</evidence>
<dbReference type="SUPFAM" id="SSF51735">
    <property type="entry name" value="NAD(P)-binding Rossmann-fold domains"/>
    <property type="match status" value="1"/>
</dbReference>
<sequence length="332" mass="35915">MTNHFEMARKERWDLSILPPLTGKTALVTGANSSNGIGWHIAHQLAVKGAKVYLGARSLEKAQQAIADMIKTSPALSTEQLKPFIADLGDFKQVRTAAQDFLAKEARLDILVNNAGLLARPLDFDHHGISVSVATNHLGPFLLTTALLPLLKKTASLNSDVRVVNVASTTHYDVPSTAKFASLADLNASFGDQESPESQYTRYGFSKLMNVLFAAELQHRFDAEGVPIIAMSLNPGGVATDGAIKYIGGDAEVMKSIEGVFSPFEGAITPLFAAAHPEVKEQEKYKGAFLLPWGGVKLSSELARDERAAKDLWETSEKIVRDVLMGDLKKGD</sequence>
<keyword evidence="5" id="KW-1185">Reference proteome</keyword>
<dbReference type="EMBL" id="ML996102">
    <property type="protein sequence ID" value="KAF2739841.1"/>
    <property type="molecule type" value="Genomic_DNA"/>
</dbReference>
<dbReference type="Proteomes" id="UP000799444">
    <property type="component" value="Unassembled WGS sequence"/>
</dbReference>
<protein>
    <submittedName>
        <fullName evidence="4">Short-chain dehydrogenase</fullName>
    </submittedName>
</protein>
<dbReference type="GO" id="GO:0016491">
    <property type="term" value="F:oxidoreductase activity"/>
    <property type="evidence" value="ECO:0007669"/>
    <property type="project" value="UniProtKB-KW"/>
</dbReference>
<dbReference type="OrthoDB" id="191139at2759"/>
<proteinExistence type="inferred from homology"/>
<dbReference type="AlphaFoldDB" id="A0A9P4RAD9"/>
<dbReference type="InterPro" id="IPR002347">
    <property type="entry name" value="SDR_fam"/>
</dbReference>
<dbReference type="PANTHER" id="PTHR24320">
    <property type="entry name" value="RETINOL DEHYDROGENASE"/>
    <property type="match status" value="1"/>
</dbReference>
<evidence type="ECO:0000256" key="3">
    <source>
        <dbReference type="ARBA" id="ARBA00023002"/>
    </source>
</evidence>
<reference evidence="4" key="1">
    <citation type="journal article" date="2020" name="Stud. Mycol.">
        <title>101 Dothideomycetes genomes: a test case for predicting lifestyles and emergence of pathogens.</title>
        <authorList>
            <person name="Haridas S."/>
            <person name="Albert R."/>
            <person name="Binder M."/>
            <person name="Bloem J."/>
            <person name="Labutti K."/>
            <person name="Salamov A."/>
            <person name="Andreopoulos B."/>
            <person name="Baker S."/>
            <person name="Barry K."/>
            <person name="Bills G."/>
            <person name="Bluhm B."/>
            <person name="Cannon C."/>
            <person name="Castanera R."/>
            <person name="Culley D."/>
            <person name="Daum C."/>
            <person name="Ezra D."/>
            <person name="Gonzalez J."/>
            <person name="Henrissat B."/>
            <person name="Kuo A."/>
            <person name="Liang C."/>
            <person name="Lipzen A."/>
            <person name="Lutzoni F."/>
            <person name="Magnuson J."/>
            <person name="Mondo S."/>
            <person name="Nolan M."/>
            <person name="Ohm R."/>
            <person name="Pangilinan J."/>
            <person name="Park H.-J."/>
            <person name="Ramirez L."/>
            <person name="Alfaro M."/>
            <person name="Sun H."/>
            <person name="Tritt A."/>
            <person name="Yoshinaga Y."/>
            <person name="Zwiers L.-H."/>
            <person name="Turgeon B."/>
            <person name="Goodwin S."/>
            <person name="Spatafora J."/>
            <person name="Crous P."/>
            <person name="Grigoriev I."/>
        </authorList>
    </citation>
    <scope>NUCLEOTIDE SEQUENCE</scope>
    <source>
        <strain evidence="4">CBS 125425</strain>
    </source>
</reference>
<dbReference type="Gene3D" id="3.40.50.720">
    <property type="entry name" value="NAD(P)-binding Rossmann-like Domain"/>
    <property type="match status" value="1"/>
</dbReference>
<evidence type="ECO:0000313" key="4">
    <source>
        <dbReference type="EMBL" id="KAF2739841.1"/>
    </source>
</evidence>
<comment type="caution">
    <text evidence="4">The sequence shown here is derived from an EMBL/GenBank/DDBJ whole genome shotgun (WGS) entry which is preliminary data.</text>
</comment>
<organism evidence="4 5">
    <name type="scientific">Polyplosphaeria fusca</name>
    <dbReference type="NCBI Taxonomy" id="682080"/>
    <lineage>
        <taxon>Eukaryota</taxon>
        <taxon>Fungi</taxon>
        <taxon>Dikarya</taxon>
        <taxon>Ascomycota</taxon>
        <taxon>Pezizomycotina</taxon>
        <taxon>Dothideomycetes</taxon>
        <taxon>Pleosporomycetidae</taxon>
        <taxon>Pleosporales</taxon>
        <taxon>Tetraplosphaeriaceae</taxon>
        <taxon>Polyplosphaeria</taxon>
    </lineage>
</organism>
<dbReference type="PANTHER" id="PTHR24320:SF282">
    <property type="entry name" value="WW DOMAIN-CONTAINING OXIDOREDUCTASE"/>
    <property type="match status" value="1"/>
</dbReference>
<dbReference type="InterPro" id="IPR036291">
    <property type="entry name" value="NAD(P)-bd_dom_sf"/>
</dbReference>
<keyword evidence="2" id="KW-0521">NADP</keyword>
<comment type="similarity">
    <text evidence="1">Belongs to the short-chain dehydrogenases/reductases (SDR) family.</text>
</comment>
<dbReference type="PRINTS" id="PR00081">
    <property type="entry name" value="GDHRDH"/>
</dbReference>
<keyword evidence="3" id="KW-0560">Oxidoreductase</keyword>
<name>A0A9P4RAD9_9PLEO</name>
<dbReference type="Pfam" id="PF00106">
    <property type="entry name" value="adh_short"/>
    <property type="match status" value="1"/>
</dbReference>
<accession>A0A9P4RAD9</accession>
<evidence type="ECO:0000256" key="2">
    <source>
        <dbReference type="ARBA" id="ARBA00022857"/>
    </source>
</evidence>